<sequence>MEVFTLQDQVAAVVVVGKVSQGCFLLLEPQGGGLTLGMDVALITPPPYRTTTLSPYKHENKHASYWPRPRPGGVRLAIQYMAVAMAMAFIVTICDIGVNTRRYRRGKQGSCPWARAPPMCLEGPSPLVAVTTRGWGSKPGSIKDPVPLIMTVLDRPKNVHRLTRPETEDFSNRTIAEPQAATEQLQVIDREQVEEEEVEDWDDLDQAWGICSTKGRLETKTMALFQKFGHLQSPEVEELRQAFQRSGQPFRGLETEFKQRKYF</sequence>
<evidence type="ECO:0000313" key="3">
    <source>
        <dbReference type="Proteomes" id="UP001174136"/>
    </source>
</evidence>
<keyword evidence="3" id="KW-1185">Reference proteome</keyword>
<evidence type="ECO:0000313" key="2">
    <source>
        <dbReference type="EMBL" id="KAK0147239.1"/>
    </source>
</evidence>
<organism evidence="2 3">
    <name type="scientific">Merluccius polli</name>
    <name type="common">Benguela hake</name>
    <name type="synonym">Merluccius cadenati</name>
    <dbReference type="NCBI Taxonomy" id="89951"/>
    <lineage>
        <taxon>Eukaryota</taxon>
        <taxon>Metazoa</taxon>
        <taxon>Chordata</taxon>
        <taxon>Craniata</taxon>
        <taxon>Vertebrata</taxon>
        <taxon>Euteleostomi</taxon>
        <taxon>Actinopterygii</taxon>
        <taxon>Neopterygii</taxon>
        <taxon>Teleostei</taxon>
        <taxon>Neoteleostei</taxon>
        <taxon>Acanthomorphata</taxon>
        <taxon>Zeiogadaria</taxon>
        <taxon>Gadariae</taxon>
        <taxon>Gadiformes</taxon>
        <taxon>Gadoidei</taxon>
        <taxon>Merlucciidae</taxon>
        <taxon>Merluccius</taxon>
    </lineage>
</organism>
<dbReference type="Proteomes" id="UP001174136">
    <property type="component" value="Unassembled WGS sequence"/>
</dbReference>
<dbReference type="EMBL" id="JAOPHQ010002329">
    <property type="protein sequence ID" value="KAK0147239.1"/>
    <property type="molecule type" value="Genomic_DNA"/>
</dbReference>
<accession>A0AA47MVE0</accession>
<evidence type="ECO:0000256" key="1">
    <source>
        <dbReference type="SAM" id="Phobius"/>
    </source>
</evidence>
<comment type="caution">
    <text evidence="2">The sequence shown here is derived from an EMBL/GenBank/DDBJ whole genome shotgun (WGS) entry which is preliminary data.</text>
</comment>
<protein>
    <submittedName>
        <fullName evidence="2">Uncharacterized protein</fullName>
    </submittedName>
</protein>
<dbReference type="AlphaFoldDB" id="A0AA47MVE0"/>
<gene>
    <name evidence="2" type="ORF">N1851_013354</name>
</gene>
<proteinExistence type="predicted"/>
<feature type="transmembrane region" description="Helical" evidence="1">
    <location>
        <begin position="77"/>
        <end position="98"/>
    </location>
</feature>
<keyword evidence="1" id="KW-0812">Transmembrane</keyword>
<reference evidence="2" key="1">
    <citation type="journal article" date="2023" name="Front. Mar. Sci.">
        <title>A new Merluccius polli reference genome to investigate the effects of global change in West African waters.</title>
        <authorList>
            <person name="Mateo J.L."/>
            <person name="Blanco-Fernandez C."/>
            <person name="Garcia-Vazquez E."/>
            <person name="Machado-Schiaffino G."/>
        </authorList>
    </citation>
    <scope>NUCLEOTIDE SEQUENCE</scope>
    <source>
        <strain evidence="2">C29</strain>
        <tissue evidence="2">Fin</tissue>
    </source>
</reference>
<name>A0AA47MVE0_MERPO</name>
<keyword evidence="1" id="KW-1133">Transmembrane helix</keyword>
<keyword evidence="1" id="KW-0472">Membrane</keyword>